<dbReference type="Proteomes" id="UP001165064">
    <property type="component" value="Unassembled WGS sequence"/>
</dbReference>
<evidence type="ECO:0000313" key="2">
    <source>
        <dbReference type="Proteomes" id="UP001165064"/>
    </source>
</evidence>
<evidence type="ECO:0000313" key="1">
    <source>
        <dbReference type="EMBL" id="GME79045.1"/>
    </source>
</evidence>
<organism evidence="1 2">
    <name type="scientific">Ambrosiozyma monospora</name>
    <name type="common">Yeast</name>
    <name type="synonym">Endomycopsis monosporus</name>
    <dbReference type="NCBI Taxonomy" id="43982"/>
    <lineage>
        <taxon>Eukaryota</taxon>
        <taxon>Fungi</taxon>
        <taxon>Dikarya</taxon>
        <taxon>Ascomycota</taxon>
        <taxon>Saccharomycotina</taxon>
        <taxon>Pichiomycetes</taxon>
        <taxon>Pichiales</taxon>
        <taxon>Pichiaceae</taxon>
        <taxon>Ambrosiozyma</taxon>
    </lineage>
</organism>
<gene>
    <name evidence="1" type="ORF">Amon02_000374100</name>
</gene>
<comment type="caution">
    <text evidence="1">The sequence shown here is derived from an EMBL/GenBank/DDBJ whole genome shotgun (WGS) entry which is preliminary data.</text>
</comment>
<keyword evidence="2" id="KW-1185">Reference proteome</keyword>
<dbReference type="EMBL" id="BSXS01002421">
    <property type="protein sequence ID" value="GME79045.1"/>
    <property type="molecule type" value="Genomic_DNA"/>
</dbReference>
<sequence>MKVKTTNNPDNFKTRVSPRDAKIHKANSSSYRAKQVTNTHTNAEVFPVCKDKRPYFIPTNNISRVSKHIDNKKQLYPSIDKKIFKPGDDIIVENGSSSTHDVHVSTSSSDVVHKPKPDRVPIPVSKLERVNATSLTTQLGRETAQRIDALTRSSTSFEKAMEPKLQRDTDWSYDQWTKLYNYVISWYRSHEKQQLKNDDSVGGEVDGRRSNGFVSMPMDLCQLQKEFGCDLEELEVRVTALKKLIDKKSRLKAKREVEKLIHDS</sequence>
<accession>A0ACB5T144</accession>
<proteinExistence type="predicted"/>
<reference evidence="1" key="1">
    <citation type="submission" date="2023-04" db="EMBL/GenBank/DDBJ databases">
        <title>Ambrosiozyma monospora NBRC 10751.</title>
        <authorList>
            <person name="Ichikawa N."/>
            <person name="Sato H."/>
            <person name="Tonouchi N."/>
        </authorList>
    </citation>
    <scope>NUCLEOTIDE SEQUENCE</scope>
    <source>
        <strain evidence="1">NBRC 10751</strain>
    </source>
</reference>
<name>A0ACB5T144_AMBMO</name>
<protein>
    <submittedName>
        <fullName evidence="1">Unnamed protein product</fullName>
    </submittedName>
</protein>